<feature type="region of interest" description="Disordered" evidence="1">
    <location>
        <begin position="327"/>
        <end position="756"/>
    </location>
</feature>
<feature type="compositionally biased region" description="Polar residues" evidence="1">
    <location>
        <begin position="476"/>
        <end position="510"/>
    </location>
</feature>
<feature type="region of interest" description="Disordered" evidence="1">
    <location>
        <begin position="1081"/>
        <end position="1244"/>
    </location>
</feature>
<feature type="compositionally biased region" description="Low complexity" evidence="1">
    <location>
        <begin position="603"/>
        <end position="612"/>
    </location>
</feature>
<feature type="region of interest" description="Disordered" evidence="1">
    <location>
        <begin position="157"/>
        <end position="307"/>
    </location>
</feature>
<feature type="compositionally biased region" description="Low complexity" evidence="1">
    <location>
        <begin position="18"/>
        <end position="31"/>
    </location>
</feature>
<feature type="compositionally biased region" description="Polar residues" evidence="1">
    <location>
        <begin position="1"/>
        <end position="17"/>
    </location>
</feature>
<name>A0A9Q5HV38_SANBA</name>
<feature type="compositionally biased region" description="Basic and acidic residues" evidence="1">
    <location>
        <begin position="726"/>
        <end position="756"/>
    </location>
</feature>
<accession>A0A9Q5HV38</accession>
<keyword evidence="3" id="KW-1185">Reference proteome</keyword>
<sequence length="1399" mass="158213">MAQMPSTSGAGPSSNPISRTTSTSSHVSSDDPVSDSEEEWLGPFRTELKLQQDQRRRELLEGVEAKYRAQAASLAAKYSRTGASAGGLPDAAYQAAKAQLDRYYEQQKQKVQHVLDEEALALIEHERGIRKLSMGGPIDPNEATQLIQEQEELLKRFQAQRLESTNVSSNEKKPQPSTSLQTARWPVPPARPISSQKSNTSQASSVTRDRRGSGVVSQPKPNLTDDLFSKRSQPSQQQQSSRSARYAPWGDEFPSSFGIHEEPDEMPESDSSSGDEEDGRDTDEREGENSESEGESDDSQDGISILGDFMYSAEHNFVRTAPVDIVRGGAGAHQPSTRGRSRTAGRTPPVMSNPYSSATTTPLRQPHKETSKNSDTDHRLWKPSRENIRQTPLNRRPSFIDSSLREESTQEMQSRSGYQHIRAQQASGISRGAPGTSASPPTQGMPSTSFGASSAAAFSQQRQTEARPQIWRPPESRSSVPVLSNEHVTVSSTRNTGWATPTTSPTASVHSSRKRNDSDTSTGSPARRPSQSHSQSFTQPSPIPKASLAVNTPGLSAARRSPIPASDSYVSAPSPPISSPLSTSINRRSPLPPRTSSPPPLPISIGGSSLSRQPTEIIDPSPPSEIRKASKSYSRASAKSLTSGDLPEAELSFGSSASGSFNERMRGSPSTSALSERLARQREQDLEADRKQKEREEALEREAEELRQRDILHRKREAELAVGSRKNGDDATEQERQKREQVLQEQRAEQEKENRALREELEAAKLARDAAFEEQKSILVQQRQREADRRRSLEHDLAAKEEELSRHKREMEEWKRRRQEDEIAERTRQLEILKRKEATLEQQQKLLEEEREREVSAQRRRIEELNMKVEELKRKTQELAEEQQRREEKRREEEERHAEQRRKEEQLRAEEEALKQKEWQIHRREEELARRKKEDELRAKEEALARQRRELQAREEELARREEEDARRRMEEQMQKEKELILRRQREDEDRKRNEERVMRKLTQEREREEQKEAQLREMREREEIEREMREKERERLMQEDDRQRQFRLKAEEMERRRREEQDRLTAEEIKEQEELLRFYEQRKQTEEARKRGPQRTGSTSSYSSSFPAASSSYSAAFGAFPSGRATSSASSVHSSASQRSSASSASASSAAPTDYSHYSHASTASSASSASTRPTAASTGSSTSSRTATGESRKPRAVPKAETYGGARTYGASGTSPSSAGPRTGPTSGSIPSSEEEVRRRQEEYIREQQRRFEQQKLHEERERAARAAGDATAQVVERWTTYDREWNELSEKPVLFFHSIPWPLLKQPTGDVHLRKEGDSVIEEAQVTALVTHPTLLKHLNLSVRDLAKQLLRRYHSDRFVNGVLSRVPDGHKAAVEKAANDVASALNKIKDGSLLF</sequence>
<feature type="compositionally biased region" description="Basic and acidic residues" evidence="1">
    <location>
        <begin position="366"/>
        <end position="388"/>
    </location>
</feature>
<feature type="compositionally biased region" description="Basic and acidic residues" evidence="1">
    <location>
        <begin position="677"/>
        <end position="719"/>
    </location>
</feature>
<feature type="compositionally biased region" description="Basic and acidic residues" evidence="1">
    <location>
        <begin position="783"/>
        <end position="820"/>
    </location>
</feature>
<feature type="compositionally biased region" description="Polar residues" evidence="1">
    <location>
        <begin position="410"/>
        <end position="428"/>
    </location>
</feature>
<feature type="compositionally biased region" description="Low complexity" evidence="1">
    <location>
        <begin position="631"/>
        <end position="640"/>
    </location>
</feature>
<organism evidence="2 3">
    <name type="scientific">Sanghuangporus baumii</name>
    <name type="common">Phellinus baumii</name>
    <dbReference type="NCBI Taxonomy" id="108892"/>
    <lineage>
        <taxon>Eukaryota</taxon>
        <taxon>Fungi</taxon>
        <taxon>Dikarya</taxon>
        <taxon>Basidiomycota</taxon>
        <taxon>Agaricomycotina</taxon>
        <taxon>Agaricomycetes</taxon>
        <taxon>Hymenochaetales</taxon>
        <taxon>Hymenochaetaceae</taxon>
        <taxon>Sanghuangporus</taxon>
    </lineage>
</organism>
<evidence type="ECO:0000256" key="1">
    <source>
        <dbReference type="SAM" id="MobiDB-lite"/>
    </source>
</evidence>
<feature type="compositionally biased region" description="Acidic residues" evidence="1">
    <location>
        <begin position="262"/>
        <end position="300"/>
    </location>
</feature>
<feature type="compositionally biased region" description="Low complexity" evidence="1">
    <location>
        <begin position="1097"/>
        <end position="1191"/>
    </location>
</feature>
<feature type="region of interest" description="Disordered" evidence="1">
    <location>
        <begin position="1"/>
        <end position="45"/>
    </location>
</feature>
<feature type="compositionally biased region" description="Low complexity" evidence="1">
    <location>
        <begin position="449"/>
        <end position="459"/>
    </location>
</feature>
<feature type="region of interest" description="Disordered" evidence="1">
    <location>
        <begin position="772"/>
        <end position="820"/>
    </location>
</feature>
<evidence type="ECO:0000313" key="2">
    <source>
        <dbReference type="EMBL" id="OCB86481.1"/>
    </source>
</evidence>
<feature type="compositionally biased region" description="Low complexity" evidence="1">
    <location>
        <begin position="579"/>
        <end position="589"/>
    </location>
</feature>
<proteinExistence type="predicted"/>
<feature type="compositionally biased region" description="Polar residues" evidence="1">
    <location>
        <begin position="519"/>
        <end position="540"/>
    </location>
</feature>
<feature type="compositionally biased region" description="Polar residues" evidence="1">
    <location>
        <begin position="161"/>
        <end position="182"/>
    </location>
</feature>
<feature type="compositionally biased region" description="Polar residues" evidence="1">
    <location>
        <begin position="436"/>
        <end position="448"/>
    </location>
</feature>
<feature type="compositionally biased region" description="Low complexity" evidence="1">
    <location>
        <begin position="194"/>
        <end position="205"/>
    </location>
</feature>
<feature type="compositionally biased region" description="Basic and acidic residues" evidence="1">
    <location>
        <begin position="1081"/>
        <end position="1091"/>
    </location>
</feature>
<feature type="compositionally biased region" description="Pro residues" evidence="1">
    <location>
        <begin position="590"/>
        <end position="602"/>
    </location>
</feature>
<feature type="region of interest" description="Disordered" evidence="1">
    <location>
        <begin position="871"/>
        <end position="907"/>
    </location>
</feature>
<feature type="compositionally biased region" description="Polar residues" evidence="1">
    <location>
        <begin position="353"/>
        <end position="363"/>
    </location>
</feature>
<evidence type="ECO:0000313" key="3">
    <source>
        <dbReference type="Proteomes" id="UP000757232"/>
    </source>
</evidence>
<feature type="compositionally biased region" description="Low complexity" evidence="1">
    <location>
        <begin position="1212"/>
        <end position="1231"/>
    </location>
</feature>
<dbReference type="OrthoDB" id="412109at2759"/>
<feature type="compositionally biased region" description="Low complexity" evidence="1">
    <location>
        <begin position="335"/>
        <end position="349"/>
    </location>
</feature>
<feature type="compositionally biased region" description="Low complexity" evidence="1">
    <location>
        <begin position="231"/>
        <end position="243"/>
    </location>
</feature>
<feature type="region of interest" description="Disordered" evidence="1">
    <location>
        <begin position="929"/>
        <end position="1069"/>
    </location>
</feature>
<dbReference type="Proteomes" id="UP000757232">
    <property type="component" value="Unassembled WGS sequence"/>
</dbReference>
<comment type="caution">
    <text evidence="2">The sequence shown here is derived from an EMBL/GenBank/DDBJ whole genome shotgun (WGS) entry which is preliminary data.</text>
</comment>
<dbReference type="EMBL" id="LNZH02000201">
    <property type="protein sequence ID" value="OCB86481.1"/>
    <property type="molecule type" value="Genomic_DNA"/>
</dbReference>
<protein>
    <submittedName>
        <fullName evidence="2">Uncharacterized protein</fullName>
    </submittedName>
</protein>
<gene>
    <name evidence="2" type="ORF">A7U60_g6374</name>
</gene>
<reference evidence="2" key="1">
    <citation type="submission" date="2016-06" db="EMBL/GenBank/DDBJ databases">
        <title>Draft Genome sequence of the fungus Inonotus baumii.</title>
        <authorList>
            <person name="Zhu H."/>
            <person name="Lin W."/>
        </authorList>
    </citation>
    <scope>NUCLEOTIDE SEQUENCE</scope>
    <source>
        <strain evidence="2">821</strain>
    </source>
</reference>